<feature type="compositionally biased region" description="Basic and acidic residues" evidence="7">
    <location>
        <begin position="374"/>
        <end position="384"/>
    </location>
</feature>
<comment type="caution">
    <text evidence="9">The sequence shown here is derived from an EMBL/GenBank/DDBJ whole genome shotgun (WGS) entry which is preliminary data.</text>
</comment>
<name>A0ABS4Z4N8_9ACTN</name>
<dbReference type="Gene3D" id="3.20.20.70">
    <property type="entry name" value="Aldolase class I"/>
    <property type="match status" value="1"/>
</dbReference>
<proteinExistence type="predicted"/>
<dbReference type="EMBL" id="JAGIOB010000001">
    <property type="protein sequence ID" value="MBP2415954.1"/>
    <property type="molecule type" value="Genomic_DNA"/>
</dbReference>
<dbReference type="Pfam" id="PF01207">
    <property type="entry name" value="Dus"/>
    <property type="match status" value="1"/>
</dbReference>
<keyword evidence="4" id="KW-0819">tRNA processing</keyword>
<evidence type="ECO:0000313" key="9">
    <source>
        <dbReference type="EMBL" id="MBP2415954.1"/>
    </source>
</evidence>
<dbReference type="InterPro" id="IPR024036">
    <property type="entry name" value="tRNA-dHydroUridine_Synthase_C"/>
</dbReference>
<dbReference type="SUPFAM" id="SSF51395">
    <property type="entry name" value="FMN-linked oxidoreductases"/>
    <property type="match status" value="1"/>
</dbReference>
<dbReference type="RefSeq" id="WP_210053337.1">
    <property type="nucleotide sequence ID" value="NZ_BAAAMH010000027.1"/>
</dbReference>
<keyword evidence="2" id="KW-0285">Flavoprotein</keyword>
<feature type="region of interest" description="Disordered" evidence="7">
    <location>
        <begin position="1"/>
        <end position="36"/>
    </location>
</feature>
<keyword evidence="10" id="KW-1185">Reference proteome</keyword>
<dbReference type="PROSITE" id="PS01136">
    <property type="entry name" value="UPF0034"/>
    <property type="match status" value="1"/>
</dbReference>
<evidence type="ECO:0000256" key="2">
    <source>
        <dbReference type="ARBA" id="ARBA00022630"/>
    </source>
</evidence>
<dbReference type="InterPro" id="IPR018517">
    <property type="entry name" value="tRNA_hU_synthase_CS"/>
</dbReference>
<dbReference type="Gene3D" id="1.10.1200.80">
    <property type="entry name" value="Putative flavin oxidoreducatase, domain 2"/>
    <property type="match status" value="1"/>
</dbReference>
<dbReference type="CDD" id="cd02801">
    <property type="entry name" value="DUS_like_FMN"/>
    <property type="match status" value="1"/>
</dbReference>
<dbReference type="InterPro" id="IPR035587">
    <property type="entry name" value="DUS-like_FMN-bd"/>
</dbReference>
<dbReference type="PANTHER" id="PTHR45846">
    <property type="entry name" value="TRNA-DIHYDROURIDINE(47) SYNTHASE [NAD(P)(+)]-LIKE"/>
    <property type="match status" value="1"/>
</dbReference>
<evidence type="ECO:0000313" key="10">
    <source>
        <dbReference type="Proteomes" id="UP000758168"/>
    </source>
</evidence>
<feature type="compositionally biased region" description="Gly residues" evidence="7">
    <location>
        <begin position="20"/>
        <end position="36"/>
    </location>
</feature>
<feature type="compositionally biased region" description="Basic and acidic residues" evidence="7">
    <location>
        <begin position="1"/>
        <end position="10"/>
    </location>
</feature>
<reference evidence="9 10" key="1">
    <citation type="submission" date="2021-03" db="EMBL/GenBank/DDBJ databases">
        <title>Sequencing the genomes of 1000 actinobacteria strains.</title>
        <authorList>
            <person name="Klenk H.-P."/>
        </authorList>
    </citation>
    <scope>NUCLEOTIDE SEQUENCE [LARGE SCALE GENOMIC DNA]</scope>
    <source>
        <strain evidence="9 10">DSM 12936</strain>
    </source>
</reference>
<organism evidence="9 10">
    <name type="scientific">Microlunatus capsulatus</name>
    <dbReference type="NCBI Taxonomy" id="99117"/>
    <lineage>
        <taxon>Bacteria</taxon>
        <taxon>Bacillati</taxon>
        <taxon>Actinomycetota</taxon>
        <taxon>Actinomycetes</taxon>
        <taxon>Propionibacteriales</taxon>
        <taxon>Propionibacteriaceae</taxon>
        <taxon>Microlunatus</taxon>
    </lineage>
</organism>
<keyword evidence="6" id="KW-0560">Oxidoreductase</keyword>
<feature type="region of interest" description="Disordered" evidence="7">
    <location>
        <begin position="359"/>
        <end position="384"/>
    </location>
</feature>
<dbReference type="NCBIfam" id="TIGR00737">
    <property type="entry name" value="nifR3_yhdG"/>
    <property type="match status" value="1"/>
</dbReference>
<gene>
    <name evidence="9" type="ORF">JOF54_000876</name>
</gene>
<evidence type="ECO:0000256" key="3">
    <source>
        <dbReference type="ARBA" id="ARBA00022643"/>
    </source>
</evidence>
<evidence type="ECO:0000259" key="8">
    <source>
        <dbReference type="Pfam" id="PF01207"/>
    </source>
</evidence>
<dbReference type="Proteomes" id="UP000758168">
    <property type="component" value="Unassembled WGS sequence"/>
</dbReference>
<sequence length="406" mass="43221">MLTEVRDRSSLPEPVEGPSTGSGHGRSTGSGRGGLTIGSITVPTPVVLAPMAGVTNAAYRQLCREQGAGLYVCEMITSRGVVARDRKTLQMLQFDPGETVRSVQLYGVDPVIMARATEILITEHGVGHVDLNFGCPVPKVTRKGGGAALPWKRDRLRMILDATVAAAGRHGVPVTIKTRIGIDRDHQTYLDAGRIAEESGVAAIALHGRTAQQAYAGEADWSTIAALKEHVSIPVLGNGDIWEASDALAMVERTGADGVVIGRGCLGRPWLFRDLADAFAGRATRTLPSLGEVAAMVRRHAELLVGLSDERYGLTELRKHMAWYLKGFPVGSDTRRALGLVSSFADLDDALARLDPDAPFPVTELGSPRGRQGSPRDKVALPEHWLDDTSGVDLDMADAEQGVSGG</sequence>
<feature type="domain" description="DUS-like FMN-binding" evidence="8">
    <location>
        <begin position="48"/>
        <end position="344"/>
    </location>
</feature>
<keyword evidence="3" id="KW-0288">FMN</keyword>
<evidence type="ECO:0000256" key="6">
    <source>
        <dbReference type="ARBA" id="ARBA00023002"/>
    </source>
</evidence>
<dbReference type="InterPro" id="IPR004652">
    <property type="entry name" value="DusB-like"/>
</dbReference>
<evidence type="ECO:0000256" key="1">
    <source>
        <dbReference type="ARBA" id="ARBA00001917"/>
    </source>
</evidence>
<dbReference type="InterPro" id="IPR013785">
    <property type="entry name" value="Aldolase_TIM"/>
</dbReference>
<comment type="cofactor">
    <cofactor evidence="1">
        <name>FMN</name>
        <dbReference type="ChEBI" id="CHEBI:58210"/>
    </cofactor>
</comment>
<accession>A0ABS4Z4N8</accession>
<protein>
    <submittedName>
        <fullName evidence="9">NifR3 family TIM-barrel protein</fullName>
    </submittedName>
</protein>
<evidence type="ECO:0000256" key="4">
    <source>
        <dbReference type="ARBA" id="ARBA00022694"/>
    </source>
</evidence>
<keyword evidence="5" id="KW-0521">NADP</keyword>
<evidence type="ECO:0000256" key="5">
    <source>
        <dbReference type="ARBA" id="ARBA00022857"/>
    </source>
</evidence>
<evidence type="ECO:0000256" key="7">
    <source>
        <dbReference type="SAM" id="MobiDB-lite"/>
    </source>
</evidence>
<dbReference type="PANTHER" id="PTHR45846:SF1">
    <property type="entry name" value="TRNA-DIHYDROURIDINE(47) SYNTHASE [NAD(P)(+)]-LIKE"/>
    <property type="match status" value="1"/>
</dbReference>